<keyword evidence="2" id="KW-1185">Reference proteome</keyword>
<accession>A0A2H4T2E3</accession>
<dbReference type="RefSeq" id="YP_009553301.1">
    <property type="nucleotide sequence ID" value="NC_040750.1"/>
</dbReference>
<sequence>MKRRFIMFSFLLLVFLNSSFVLNLVLGYVLGILLRKNLPGLMELIQGEEEETMLHKNEDNPFANVDQDVIAHLKTLGLDMKVQGEDADYLKKLWESMIGSRSDN</sequence>
<dbReference type="GeneID" id="41704227"/>
<proteinExistence type="predicted"/>
<gene>
    <name evidence="1" type="primary">U4</name>
</gene>
<dbReference type="EMBL" id="MF535454">
    <property type="protein sequence ID" value="ATY70086.1"/>
    <property type="molecule type" value="Genomic_DNA"/>
</dbReference>
<evidence type="ECO:0000313" key="1">
    <source>
        <dbReference type="EMBL" id="ATY70086.1"/>
    </source>
</evidence>
<reference evidence="1 2" key="1">
    <citation type="submission" date="2017-07" db="EMBL/GenBank/DDBJ databases">
        <title>Nanovirus-alphasatellite complex identified in Vicia cracca in the Rhone delta river region of France.</title>
        <authorList>
            <person name="Gallet R."/>
            <person name="Kraberger S."/>
            <person name="Filloux D."/>
            <person name="Galzi S."/>
            <person name="Fontes H."/>
            <person name="Martin D.P."/>
            <person name="Varsani A."/>
            <person name="Roumagnac P."/>
        </authorList>
    </citation>
    <scope>NUCLEOTIDE SEQUENCE [LARGE SCALE GENOMIC DNA]</scope>
    <source>
        <strain evidence="1">Nano_VcLV_Sambuc_2010</strain>
    </source>
</reference>
<dbReference type="Proteomes" id="UP000288784">
    <property type="component" value="Genome"/>
</dbReference>
<dbReference type="OrthoDB" id="26694at10239"/>
<dbReference type="KEGG" id="vg:41704227"/>
<protein>
    <submittedName>
        <fullName evidence="1">U4 protein</fullName>
    </submittedName>
</protein>
<evidence type="ECO:0000313" key="2">
    <source>
        <dbReference type="Proteomes" id="UP000288784"/>
    </source>
</evidence>
<name>A0A2H4T2E3_9VIRU</name>
<organism evidence="1 2">
    <name type="scientific">Cow vetch latent virus</name>
    <dbReference type="NCBI Taxonomy" id="2056780"/>
    <lineage>
        <taxon>Viruses</taxon>
        <taxon>Monodnaviria</taxon>
        <taxon>Shotokuvirae</taxon>
        <taxon>Cressdnaviricota</taxon>
        <taxon>Arfiviricetes</taxon>
        <taxon>Mulpavirales</taxon>
        <taxon>Nanoviridae</taxon>
        <taxon>Nanovirus</taxon>
        <taxon>Nanovirus viciacraccae</taxon>
    </lineage>
</organism>